<dbReference type="GeneID" id="97485038"/>
<reference evidence="2" key="2">
    <citation type="submission" date="2020-09" db="EMBL/GenBank/DDBJ databases">
        <authorList>
            <person name="Sun Q."/>
            <person name="Ohkuma M."/>
        </authorList>
    </citation>
    <scope>NUCLEOTIDE SEQUENCE</scope>
    <source>
        <strain evidence="2">JCM 4434</strain>
    </source>
</reference>
<dbReference type="EMBL" id="BMUB01000003">
    <property type="protein sequence ID" value="GGU67766.1"/>
    <property type="molecule type" value="Genomic_DNA"/>
</dbReference>
<organism evidence="2 3">
    <name type="scientific">Kitasatospora aureofaciens</name>
    <name type="common">Streptomyces aureofaciens</name>
    <dbReference type="NCBI Taxonomy" id="1894"/>
    <lineage>
        <taxon>Bacteria</taxon>
        <taxon>Bacillati</taxon>
        <taxon>Actinomycetota</taxon>
        <taxon>Actinomycetes</taxon>
        <taxon>Kitasatosporales</taxon>
        <taxon>Streptomycetaceae</taxon>
        <taxon>Kitasatospora</taxon>
    </lineage>
</organism>
<name>A0A8H9LKQ5_KITAU</name>
<evidence type="ECO:0000256" key="1">
    <source>
        <dbReference type="SAM" id="SignalP"/>
    </source>
</evidence>
<dbReference type="Proteomes" id="UP000610124">
    <property type="component" value="Unassembled WGS sequence"/>
</dbReference>
<gene>
    <name evidence="2" type="ORF">GCM10010502_18810</name>
</gene>
<evidence type="ECO:0000313" key="2">
    <source>
        <dbReference type="EMBL" id="GGU67766.1"/>
    </source>
</evidence>
<feature type="chain" id="PRO_5034950241" evidence="1">
    <location>
        <begin position="30"/>
        <end position="75"/>
    </location>
</feature>
<dbReference type="RefSeq" id="WP_030555336.1">
    <property type="nucleotide sequence ID" value="NZ_BMUB01000003.1"/>
</dbReference>
<dbReference type="AlphaFoldDB" id="A0A8H9LKQ5"/>
<proteinExistence type="predicted"/>
<protein>
    <submittedName>
        <fullName evidence="2">Uncharacterized protein</fullName>
    </submittedName>
</protein>
<accession>A0A8H9LKQ5</accession>
<feature type="signal peptide" evidence="1">
    <location>
        <begin position="1"/>
        <end position="29"/>
    </location>
</feature>
<reference evidence="2" key="1">
    <citation type="journal article" date="2014" name="Int. J. Syst. Evol. Microbiol.">
        <title>Complete genome sequence of Corynebacterium casei LMG S-19264T (=DSM 44701T), isolated from a smear-ripened cheese.</title>
        <authorList>
            <consortium name="US DOE Joint Genome Institute (JGI-PGF)"/>
            <person name="Walter F."/>
            <person name="Albersmeier A."/>
            <person name="Kalinowski J."/>
            <person name="Ruckert C."/>
        </authorList>
    </citation>
    <scope>NUCLEOTIDE SEQUENCE</scope>
    <source>
        <strain evidence="2">JCM 4434</strain>
    </source>
</reference>
<evidence type="ECO:0000313" key="3">
    <source>
        <dbReference type="Proteomes" id="UP000610124"/>
    </source>
</evidence>
<keyword evidence="1" id="KW-0732">Signal</keyword>
<sequence>MLLSCRKLACTAAAALAVACGVLAGSAHAATDSAPAVSPGTASVQQFTNHLTTQLHESQLLMLGGKATPADWRWG</sequence>
<dbReference type="PROSITE" id="PS51257">
    <property type="entry name" value="PROKAR_LIPOPROTEIN"/>
    <property type="match status" value="1"/>
</dbReference>
<comment type="caution">
    <text evidence="2">The sequence shown here is derived from an EMBL/GenBank/DDBJ whole genome shotgun (WGS) entry which is preliminary data.</text>
</comment>